<dbReference type="SUPFAM" id="SSF52242">
    <property type="entry name" value="Cobalamin (vitamin B12)-binding domain"/>
    <property type="match status" value="1"/>
</dbReference>
<gene>
    <name evidence="8" type="ORF">H9698_08815</name>
</gene>
<evidence type="ECO:0000313" key="9">
    <source>
        <dbReference type="Proteomes" id="UP000823918"/>
    </source>
</evidence>
<dbReference type="Gene3D" id="3.20.20.70">
    <property type="entry name" value="Aldolase class I"/>
    <property type="match status" value="1"/>
</dbReference>
<dbReference type="GO" id="GO:0003824">
    <property type="term" value="F:catalytic activity"/>
    <property type="evidence" value="ECO:0007669"/>
    <property type="project" value="InterPro"/>
</dbReference>
<dbReference type="Pfam" id="PF02310">
    <property type="entry name" value="B12-binding"/>
    <property type="match status" value="1"/>
</dbReference>
<dbReference type="InterPro" id="IPR006158">
    <property type="entry name" value="Cobalamin-bd"/>
</dbReference>
<evidence type="ECO:0000256" key="3">
    <source>
        <dbReference type="ARBA" id="ARBA00022723"/>
    </source>
</evidence>
<dbReference type="PANTHER" id="PTHR43409">
    <property type="entry name" value="ANAEROBIC MAGNESIUM-PROTOPORPHYRIN IX MONOMETHYL ESTER CYCLASE-RELATED"/>
    <property type="match status" value="1"/>
</dbReference>
<dbReference type="InterPro" id="IPR007197">
    <property type="entry name" value="rSAM"/>
</dbReference>
<dbReference type="SFLD" id="SFLDS00029">
    <property type="entry name" value="Radical_SAM"/>
    <property type="match status" value="1"/>
</dbReference>
<dbReference type="InterPro" id="IPR036724">
    <property type="entry name" value="Cobalamin-bd_sf"/>
</dbReference>
<evidence type="ECO:0000259" key="6">
    <source>
        <dbReference type="PROSITE" id="PS51332"/>
    </source>
</evidence>
<dbReference type="Gene3D" id="3.40.50.280">
    <property type="entry name" value="Cobalamin-binding domain"/>
    <property type="match status" value="1"/>
</dbReference>
<protein>
    <submittedName>
        <fullName evidence="8">B12-binding domain-containing radical SAM protein</fullName>
    </submittedName>
</protein>
<dbReference type="PROSITE" id="PS51332">
    <property type="entry name" value="B12_BINDING"/>
    <property type="match status" value="1"/>
</dbReference>
<dbReference type="CDD" id="cd01335">
    <property type="entry name" value="Radical_SAM"/>
    <property type="match status" value="1"/>
</dbReference>
<keyword evidence="3" id="KW-0479">Metal-binding</keyword>
<dbReference type="InterPro" id="IPR013785">
    <property type="entry name" value="Aldolase_TIM"/>
</dbReference>
<proteinExistence type="predicted"/>
<dbReference type="GO" id="GO:0051539">
    <property type="term" value="F:4 iron, 4 sulfur cluster binding"/>
    <property type="evidence" value="ECO:0007669"/>
    <property type="project" value="UniProtKB-KW"/>
</dbReference>
<name>A0A9D2Q7F5_9FIRM</name>
<feature type="domain" description="Radical SAM core" evidence="7">
    <location>
        <begin position="197"/>
        <end position="413"/>
    </location>
</feature>
<dbReference type="InterPro" id="IPR006638">
    <property type="entry name" value="Elp3/MiaA/NifB-like_rSAM"/>
</dbReference>
<comment type="cofactor">
    <cofactor evidence="1">
        <name>[4Fe-4S] cluster</name>
        <dbReference type="ChEBI" id="CHEBI:49883"/>
    </cofactor>
</comment>
<evidence type="ECO:0000256" key="4">
    <source>
        <dbReference type="ARBA" id="ARBA00023004"/>
    </source>
</evidence>
<dbReference type="InterPro" id="IPR034466">
    <property type="entry name" value="Methyltransferase_Class_B"/>
</dbReference>
<dbReference type="Proteomes" id="UP000823918">
    <property type="component" value="Unassembled WGS sequence"/>
</dbReference>
<evidence type="ECO:0000313" key="8">
    <source>
        <dbReference type="EMBL" id="HJC72876.1"/>
    </source>
</evidence>
<dbReference type="EMBL" id="DWWA01000046">
    <property type="protein sequence ID" value="HJC72876.1"/>
    <property type="molecule type" value="Genomic_DNA"/>
</dbReference>
<dbReference type="PROSITE" id="PS51918">
    <property type="entry name" value="RADICAL_SAM"/>
    <property type="match status" value="1"/>
</dbReference>
<reference evidence="8" key="2">
    <citation type="submission" date="2021-04" db="EMBL/GenBank/DDBJ databases">
        <authorList>
            <person name="Gilroy R."/>
        </authorList>
    </citation>
    <scope>NUCLEOTIDE SEQUENCE</scope>
    <source>
        <strain evidence="8">5933</strain>
    </source>
</reference>
<dbReference type="PANTHER" id="PTHR43409:SF16">
    <property type="entry name" value="SLR0320 PROTEIN"/>
    <property type="match status" value="1"/>
</dbReference>
<sequence>MKILFLNLPYEFEISRASRWPEKTKSGTQYYPYWICYAAGVCMDRGYDVDLVDCIARKLTTEQTVELVKQSNADYIMGEITTSTCHHDYQVLTAIKKACPNVKILIGGTHATVLSTKVMEECPAIDVVARQEYDFTLDEIMKNWDNLSEVKGITYRNQSGEIIFQPDRPWTEDLDELPMVSKVYEKFLDVNDYCYAFAQKPMIQIFSSRGCPFHCNFCSYPESMSGRRFRRRSVKNFVDELEYIHNNMPYIREIFIEDDTFTVDKKRVVEVCDEIQRRGLKLVWSCNTRVDTLDYDTMKRMKEAGCRLLVVGYESGSQKVLDETRKGIKLEQSEEFARNTKKLGIKVFGCFMIGLKGDNRETIEETFRFAKKLYPDMVFFQQAVPFPGTAFYQWAKENGYLRTEDYSKWLNKDGYLDCLVDYPYADHKEIEKIRDNLMSRYYFSFTYIFKTFLANLDWFEFKRVMKGGFTYIWFRIKKMGK</sequence>
<dbReference type="GO" id="GO:0005829">
    <property type="term" value="C:cytosol"/>
    <property type="evidence" value="ECO:0007669"/>
    <property type="project" value="TreeGrafter"/>
</dbReference>
<comment type="caution">
    <text evidence="8">The sequence shown here is derived from an EMBL/GenBank/DDBJ whole genome shotgun (WGS) entry which is preliminary data.</text>
</comment>
<organism evidence="8 9">
    <name type="scientific">Candidatus Ruthenibacterium merdavium</name>
    <dbReference type="NCBI Taxonomy" id="2838752"/>
    <lineage>
        <taxon>Bacteria</taxon>
        <taxon>Bacillati</taxon>
        <taxon>Bacillota</taxon>
        <taxon>Clostridia</taxon>
        <taxon>Eubacteriales</taxon>
        <taxon>Oscillospiraceae</taxon>
        <taxon>Ruthenibacterium</taxon>
    </lineage>
</organism>
<dbReference type="Pfam" id="PF04055">
    <property type="entry name" value="Radical_SAM"/>
    <property type="match status" value="1"/>
</dbReference>
<accession>A0A9D2Q7F5</accession>
<dbReference type="SUPFAM" id="SSF102114">
    <property type="entry name" value="Radical SAM enzymes"/>
    <property type="match status" value="1"/>
</dbReference>
<reference evidence="8" key="1">
    <citation type="journal article" date="2021" name="PeerJ">
        <title>Extensive microbial diversity within the chicken gut microbiome revealed by metagenomics and culture.</title>
        <authorList>
            <person name="Gilroy R."/>
            <person name="Ravi A."/>
            <person name="Getino M."/>
            <person name="Pursley I."/>
            <person name="Horton D.L."/>
            <person name="Alikhan N.F."/>
            <person name="Baker D."/>
            <person name="Gharbi K."/>
            <person name="Hall N."/>
            <person name="Watson M."/>
            <person name="Adriaenssens E.M."/>
            <person name="Foster-Nyarko E."/>
            <person name="Jarju S."/>
            <person name="Secka A."/>
            <person name="Antonio M."/>
            <person name="Oren A."/>
            <person name="Chaudhuri R.R."/>
            <person name="La Ragione R."/>
            <person name="Hildebrand F."/>
            <person name="Pallen M.J."/>
        </authorList>
    </citation>
    <scope>NUCLEOTIDE SEQUENCE</scope>
    <source>
        <strain evidence="8">5933</strain>
    </source>
</reference>
<dbReference type="GO" id="GO:0031419">
    <property type="term" value="F:cobalamin binding"/>
    <property type="evidence" value="ECO:0007669"/>
    <property type="project" value="InterPro"/>
</dbReference>
<dbReference type="GO" id="GO:0046872">
    <property type="term" value="F:metal ion binding"/>
    <property type="evidence" value="ECO:0007669"/>
    <property type="project" value="UniProtKB-KW"/>
</dbReference>
<keyword evidence="2" id="KW-0949">S-adenosyl-L-methionine</keyword>
<evidence type="ECO:0000256" key="1">
    <source>
        <dbReference type="ARBA" id="ARBA00001966"/>
    </source>
</evidence>
<dbReference type="AlphaFoldDB" id="A0A9D2Q7F5"/>
<dbReference type="SFLD" id="SFLDG01082">
    <property type="entry name" value="B12-binding_domain_containing"/>
    <property type="match status" value="1"/>
</dbReference>
<feature type="domain" description="B12-binding" evidence="6">
    <location>
        <begin position="17"/>
        <end position="151"/>
    </location>
</feature>
<keyword evidence="5" id="KW-0411">Iron-sulfur</keyword>
<evidence type="ECO:0000256" key="2">
    <source>
        <dbReference type="ARBA" id="ARBA00022691"/>
    </source>
</evidence>
<dbReference type="InterPro" id="IPR051198">
    <property type="entry name" value="BchE-like"/>
</dbReference>
<evidence type="ECO:0000256" key="5">
    <source>
        <dbReference type="ARBA" id="ARBA00023014"/>
    </source>
</evidence>
<keyword evidence="4" id="KW-0408">Iron</keyword>
<evidence type="ECO:0000259" key="7">
    <source>
        <dbReference type="PROSITE" id="PS51918"/>
    </source>
</evidence>
<dbReference type="InterPro" id="IPR058240">
    <property type="entry name" value="rSAM_sf"/>
</dbReference>
<dbReference type="SFLD" id="SFLDG01123">
    <property type="entry name" value="methyltransferase_(Class_B)"/>
    <property type="match status" value="1"/>
</dbReference>
<dbReference type="SMART" id="SM00729">
    <property type="entry name" value="Elp3"/>
    <property type="match status" value="1"/>
</dbReference>